<evidence type="ECO:0000313" key="3">
    <source>
        <dbReference type="Proteomes" id="UP000092498"/>
    </source>
</evidence>
<feature type="signal peptide" evidence="1">
    <location>
        <begin position="1"/>
        <end position="23"/>
    </location>
</feature>
<gene>
    <name evidence="2" type="ORF">ATE48_02685</name>
</gene>
<evidence type="ECO:0000313" key="2">
    <source>
        <dbReference type="EMBL" id="ANP44905.1"/>
    </source>
</evidence>
<sequence>MRSIAVWTTTAVVALLGAGAANAQTPPATEAAATSSGDLQTAVTAYAAYQSDVTELRSSTMRDAAGLETALDRVGRHNRDALTRGWVAYGANTAAQSPAFVQGVRDAAAYYGRDAVIWAVSVDPSYARGLRGGQEATNMLLASANADSARIISVADRYQEMAYSLQSQRWANAVAPQQAARVQRIRTLGRDGAPSNAVPTEVAPRLAVTPLSLSPSSDPSVYGGRRFWDAVRGGQQVVEVSSTPAAASWRVNASRGEALDRMAAVAALQALDAVDANQSAVTRLIADPRSRDCFEMAQLQLYQCMSAARFRYENAFCLGQHGLRDIGTCIGAVAQPDTTAMTPAPGSHGGGRD</sequence>
<dbReference type="KEGG" id="cbot:ATE48_02685"/>
<reference evidence="2 3" key="1">
    <citation type="submission" date="2015-11" db="EMBL/GenBank/DDBJ databases">
        <title>Whole-Genome Sequence of Candidatus Oderbacter manganicum from the National Park Lower Oder Valley, Germany.</title>
        <authorList>
            <person name="Braun B."/>
            <person name="Liere K."/>
            <person name="Szewzyk U."/>
        </authorList>
    </citation>
    <scope>NUCLEOTIDE SEQUENCE [LARGE SCALE GENOMIC DNA]</scope>
    <source>
        <strain evidence="2 3">OTSz_A_272</strain>
    </source>
</reference>
<evidence type="ECO:0008006" key="4">
    <source>
        <dbReference type="Google" id="ProtNLM"/>
    </source>
</evidence>
<dbReference type="Proteomes" id="UP000092498">
    <property type="component" value="Chromosome"/>
</dbReference>
<dbReference type="EMBL" id="CP013244">
    <property type="protein sequence ID" value="ANP44905.1"/>
    <property type="molecule type" value="Genomic_DNA"/>
</dbReference>
<dbReference type="OrthoDB" id="7626611at2"/>
<keyword evidence="1" id="KW-0732">Signal</keyword>
<evidence type="ECO:0000256" key="1">
    <source>
        <dbReference type="SAM" id="SignalP"/>
    </source>
</evidence>
<dbReference type="RefSeq" id="WP_066767549.1">
    <property type="nucleotide sequence ID" value="NZ_CP013244.1"/>
</dbReference>
<dbReference type="STRING" id="1759059.ATE48_02685"/>
<proteinExistence type="predicted"/>
<feature type="chain" id="PRO_5008518653" description="Secreted protein" evidence="1">
    <location>
        <begin position="24"/>
        <end position="353"/>
    </location>
</feature>
<name>A0A1B1AED0_9PROT</name>
<organism evidence="2 3">
    <name type="scientific">Candidatus Viadribacter manganicus</name>
    <dbReference type="NCBI Taxonomy" id="1759059"/>
    <lineage>
        <taxon>Bacteria</taxon>
        <taxon>Pseudomonadati</taxon>
        <taxon>Pseudomonadota</taxon>
        <taxon>Alphaproteobacteria</taxon>
        <taxon>Hyphomonadales</taxon>
        <taxon>Hyphomonadaceae</taxon>
        <taxon>Candidatus Viadribacter</taxon>
    </lineage>
</organism>
<accession>A0A1B1AED0</accession>
<keyword evidence="3" id="KW-1185">Reference proteome</keyword>
<dbReference type="InParanoid" id="A0A1B1AED0"/>
<protein>
    <recommendedName>
        <fullName evidence="4">Secreted protein</fullName>
    </recommendedName>
</protein>
<dbReference type="AlphaFoldDB" id="A0A1B1AED0"/>